<dbReference type="FunFam" id="1.20.1050.10:FF:000007">
    <property type="entry name" value="Glutathione S-transferase 1-1"/>
    <property type="match status" value="1"/>
</dbReference>
<evidence type="ECO:0000259" key="3">
    <source>
        <dbReference type="PROSITE" id="PS50405"/>
    </source>
</evidence>
<dbReference type="InterPro" id="IPR004045">
    <property type="entry name" value="Glutathione_S-Trfase_N"/>
</dbReference>
<dbReference type="GO" id="GO:0006749">
    <property type="term" value="P:glutathione metabolic process"/>
    <property type="evidence" value="ECO:0007669"/>
    <property type="project" value="TreeGrafter"/>
</dbReference>
<comment type="subunit">
    <text evidence="1">Homodimer.</text>
</comment>
<dbReference type="FunFam" id="3.40.30.10:FF:000034">
    <property type="entry name" value="glutathione S-transferase 1"/>
    <property type="match status" value="1"/>
</dbReference>
<evidence type="ECO:0000313" key="5">
    <source>
        <dbReference type="Proteomes" id="UP000198287"/>
    </source>
</evidence>
<dbReference type="Gene3D" id="1.20.1050.10">
    <property type="match status" value="1"/>
</dbReference>
<organism evidence="4 5">
    <name type="scientific">Folsomia candida</name>
    <name type="common">Springtail</name>
    <dbReference type="NCBI Taxonomy" id="158441"/>
    <lineage>
        <taxon>Eukaryota</taxon>
        <taxon>Metazoa</taxon>
        <taxon>Ecdysozoa</taxon>
        <taxon>Arthropoda</taxon>
        <taxon>Hexapoda</taxon>
        <taxon>Collembola</taxon>
        <taxon>Entomobryomorpha</taxon>
        <taxon>Isotomoidea</taxon>
        <taxon>Isotomidae</taxon>
        <taxon>Proisotominae</taxon>
        <taxon>Folsomia</taxon>
    </lineage>
</organism>
<accession>A0A226DCY9</accession>
<dbReference type="PROSITE" id="PS50404">
    <property type="entry name" value="GST_NTER"/>
    <property type="match status" value="1"/>
</dbReference>
<dbReference type="CDD" id="cd03177">
    <property type="entry name" value="GST_C_Delta_Epsilon"/>
    <property type="match status" value="1"/>
</dbReference>
<dbReference type="PROSITE" id="PS50405">
    <property type="entry name" value="GST_CTER"/>
    <property type="match status" value="1"/>
</dbReference>
<dbReference type="GO" id="GO:0004364">
    <property type="term" value="F:glutathione transferase activity"/>
    <property type="evidence" value="ECO:0007669"/>
    <property type="project" value="TreeGrafter"/>
</dbReference>
<evidence type="ECO:0000313" key="4">
    <source>
        <dbReference type="EMBL" id="OXA43392.1"/>
    </source>
</evidence>
<sequence length="218" mass="24057">MASIDFYYLPLSAPCRSVLMVAKAVGVTLNLKPTDIMAGENRTPEFLKMNVQHTIPTMDDGGFYLNESRAMLQYLANKYGKDDSLYPKDPEARARVDMKLLFDMGTLYAKFGEAYYPAIFGKTTLDPAKVEKFEEVLDFLDEYLTASKYVAGDNLTIADYAVASSLSTIEAAGHDLSKHGKTVAYLAKLKEEIDGYAELNQEGADQFGGWAKGAIQKA</sequence>
<gene>
    <name evidence="4" type="ORF">Fcan01_21731</name>
</gene>
<dbReference type="OMA" id="HENNDFI"/>
<dbReference type="Gene3D" id="3.40.30.10">
    <property type="entry name" value="Glutaredoxin"/>
    <property type="match status" value="1"/>
</dbReference>
<evidence type="ECO:0000256" key="1">
    <source>
        <dbReference type="ARBA" id="ARBA00011738"/>
    </source>
</evidence>
<dbReference type="STRING" id="158441.A0A226DCY9"/>
<dbReference type="SFLD" id="SFLDG01153">
    <property type="entry name" value="Main.4:_Theta-like"/>
    <property type="match status" value="1"/>
</dbReference>
<evidence type="ECO:0000259" key="2">
    <source>
        <dbReference type="PROSITE" id="PS50404"/>
    </source>
</evidence>
<keyword evidence="4" id="KW-0808">Transferase</keyword>
<reference evidence="4 5" key="1">
    <citation type="submission" date="2015-12" db="EMBL/GenBank/DDBJ databases">
        <title>The genome of Folsomia candida.</title>
        <authorList>
            <person name="Faddeeva A."/>
            <person name="Derks M.F."/>
            <person name="Anvar Y."/>
            <person name="Smit S."/>
            <person name="Van Straalen N."/>
            <person name="Roelofs D."/>
        </authorList>
    </citation>
    <scope>NUCLEOTIDE SEQUENCE [LARGE SCALE GENOMIC DNA]</scope>
    <source>
        <strain evidence="4 5">VU population</strain>
        <tissue evidence="4">Whole body</tissue>
    </source>
</reference>
<feature type="domain" description="GST C-terminal" evidence="3">
    <location>
        <begin position="89"/>
        <end position="218"/>
    </location>
</feature>
<dbReference type="InterPro" id="IPR040079">
    <property type="entry name" value="Glutathione_S-Trfase"/>
</dbReference>
<dbReference type="EMBL" id="LNIX01000022">
    <property type="protein sequence ID" value="OXA43392.1"/>
    <property type="molecule type" value="Genomic_DNA"/>
</dbReference>
<dbReference type="PANTHER" id="PTHR43969">
    <property type="entry name" value="GLUTATHIONE S TRANSFERASE D10, ISOFORM A-RELATED"/>
    <property type="match status" value="1"/>
</dbReference>
<dbReference type="Pfam" id="PF13417">
    <property type="entry name" value="GST_N_3"/>
    <property type="match status" value="1"/>
</dbReference>
<dbReference type="InterPro" id="IPR036282">
    <property type="entry name" value="Glutathione-S-Trfase_C_sf"/>
</dbReference>
<dbReference type="SUPFAM" id="SSF47616">
    <property type="entry name" value="GST C-terminal domain-like"/>
    <property type="match status" value="1"/>
</dbReference>
<dbReference type="PANTHER" id="PTHR43969:SF9">
    <property type="entry name" value="GLUTATHIONE S TRANSFERASE D10, ISOFORM A-RELATED"/>
    <property type="match status" value="1"/>
</dbReference>
<dbReference type="InterPro" id="IPR004046">
    <property type="entry name" value="GST_C"/>
</dbReference>
<dbReference type="SFLD" id="SFLDG00358">
    <property type="entry name" value="Main_(cytGST)"/>
    <property type="match status" value="1"/>
</dbReference>
<dbReference type="Proteomes" id="UP000198287">
    <property type="component" value="Unassembled WGS sequence"/>
</dbReference>
<dbReference type="CDD" id="cd03045">
    <property type="entry name" value="GST_N_Delta_Epsilon"/>
    <property type="match status" value="1"/>
</dbReference>
<protein>
    <submittedName>
        <fullName evidence="4">Glutathione S-transferase 1, isoform C</fullName>
    </submittedName>
</protein>
<dbReference type="SFLD" id="SFLDS00019">
    <property type="entry name" value="Glutathione_Transferase_(cytos"/>
    <property type="match status" value="1"/>
</dbReference>
<dbReference type="Pfam" id="PF00043">
    <property type="entry name" value="GST_C"/>
    <property type="match status" value="1"/>
</dbReference>
<dbReference type="InterPro" id="IPR036249">
    <property type="entry name" value="Thioredoxin-like_sf"/>
</dbReference>
<proteinExistence type="predicted"/>
<keyword evidence="5" id="KW-1185">Reference proteome</keyword>
<dbReference type="SUPFAM" id="SSF52833">
    <property type="entry name" value="Thioredoxin-like"/>
    <property type="match status" value="1"/>
</dbReference>
<name>A0A226DCY9_FOLCA</name>
<dbReference type="InterPro" id="IPR010987">
    <property type="entry name" value="Glutathione-S-Trfase_C-like"/>
</dbReference>
<dbReference type="OrthoDB" id="2309723at2759"/>
<dbReference type="AlphaFoldDB" id="A0A226DCY9"/>
<comment type="caution">
    <text evidence="4">The sequence shown here is derived from an EMBL/GenBank/DDBJ whole genome shotgun (WGS) entry which is preliminary data.</text>
</comment>
<feature type="domain" description="GST N-terminal" evidence="2">
    <location>
        <begin position="2"/>
        <end position="83"/>
    </location>
</feature>